<protein>
    <recommendedName>
        <fullName evidence="1">FCP1 homology domain-containing protein</fullName>
    </recommendedName>
</protein>
<dbReference type="SUPFAM" id="SSF56784">
    <property type="entry name" value="HAD-like"/>
    <property type="match status" value="1"/>
</dbReference>
<dbReference type="InterPro" id="IPR036412">
    <property type="entry name" value="HAD-like_sf"/>
</dbReference>
<name>A0A812VYF9_SYMPI</name>
<comment type="caution">
    <text evidence="2">The sequence shown here is derived from an EMBL/GenBank/DDBJ whole genome shotgun (WGS) entry which is preliminary data.</text>
</comment>
<dbReference type="Gene3D" id="3.40.50.1000">
    <property type="entry name" value="HAD superfamily/HAD-like"/>
    <property type="match status" value="1"/>
</dbReference>
<evidence type="ECO:0000313" key="3">
    <source>
        <dbReference type="Proteomes" id="UP000649617"/>
    </source>
</evidence>
<dbReference type="Proteomes" id="UP000649617">
    <property type="component" value="Unassembled WGS sequence"/>
</dbReference>
<dbReference type="InterPro" id="IPR023214">
    <property type="entry name" value="HAD_sf"/>
</dbReference>
<keyword evidence="3" id="KW-1185">Reference proteome</keyword>
<dbReference type="EMBL" id="CAJNIZ010043577">
    <property type="protein sequence ID" value="CAE7663398.1"/>
    <property type="molecule type" value="Genomic_DNA"/>
</dbReference>
<accession>A0A812VYF9</accession>
<gene>
    <name evidence="2" type="ORF">SPIL2461_LOCUS18078</name>
</gene>
<dbReference type="InterPro" id="IPR004274">
    <property type="entry name" value="FCP1_dom"/>
</dbReference>
<proteinExistence type="predicted"/>
<evidence type="ECO:0000313" key="2">
    <source>
        <dbReference type="EMBL" id="CAE7663398.1"/>
    </source>
</evidence>
<reference evidence="2" key="1">
    <citation type="submission" date="2021-02" db="EMBL/GenBank/DDBJ databases">
        <authorList>
            <person name="Dougan E. K."/>
            <person name="Rhodes N."/>
            <person name="Thang M."/>
            <person name="Chan C."/>
        </authorList>
    </citation>
    <scope>NUCLEOTIDE SEQUENCE</scope>
</reference>
<sequence>MRHVDPGGRVFAMRVLTREKCKPCTIPGFLLKEMSQIPSKYDVDNATEQQLLQRRVLVDNSPVSCVLHPHGSVLVRDWLGEGTDDDELPRVQRLLEAVLEDDGESEADYAARLVQHLQHDVTCPMQTHVNVEMVTVSRACVLTLRPYFGVVHTWYAPMSQHVNQTNNSCKASAWNLYRQVSISRAHDQLRTSGKRRVRLPESQVGSM</sequence>
<feature type="domain" description="FCP1 homology" evidence="1">
    <location>
        <begin position="1"/>
        <end position="98"/>
    </location>
</feature>
<dbReference type="AlphaFoldDB" id="A0A812VYF9"/>
<dbReference type="Pfam" id="PF03031">
    <property type="entry name" value="NIF"/>
    <property type="match status" value="1"/>
</dbReference>
<evidence type="ECO:0000259" key="1">
    <source>
        <dbReference type="PROSITE" id="PS50969"/>
    </source>
</evidence>
<dbReference type="PROSITE" id="PS50969">
    <property type="entry name" value="FCP1"/>
    <property type="match status" value="1"/>
</dbReference>
<organism evidence="2 3">
    <name type="scientific">Symbiodinium pilosum</name>
    <name type="common">Dinoflagellate</name>
    <dbReference type="NCBI Taxonomy" id="2952"/>
    <lineage>
        <taxon>Eukaryota</taxon>
        <taxon>Sar</taxon>
        <taxon>Alveolata</taxon>
        <taxon>Dinophyceae</taxon>
        <taxon>Suessiales</taxon>
        <taxon>Symbiodiniaceae</taxon>
        <taxon>Symbiodinium</taxon>
    </lineage>
</organism>